<dbReference type="InterPro" id="IPR033454">
    <property type="entry name" value="RecG_wedge"/>
</dbReference>
<evidence type="ECO:0000313" key="4">
    <source>
        <dbReference type="EMBL" id="PIP63760.1"/>
    </source>
</evidence>
<feature type="non-terminal residue" evidence="4">
    <location>
        <position position="156"/>
    </location>
</feature>
<dbReference type="CDD" id="cd04488">
    <property type="entry name" value="RecG_wedge_OBF"/>
    <property type="match status" value="1"/>
</dbReference>
<dbReference type="PANTHER" id="PTHR47964">
    <property type="entry name" value="ATP-DEPENDENT DNA HELICASE HOMOLOG RECG, CHLOROPLASTIC"/>
    <property type="match status" value="1"/>
</dbReference>
<accession>A0A2H0C321</accession>
<comment type="caution">
    <text evidence="4">The sequence shown here is derived from an EMBL/GenBank/DDBJ whole genome shotgun (WGS) entry which is preliminary data.</text>
</comment>
<dbReference type="PANTHER" id="PTHR47964:SF1">
    <property type="entry name" value="ATP-DEPENDENT DNA HELICASE HOMOLOG RECG, CHLOROPLASTIC"/>
    <property type="match status" value="1"/>
</dbReference>
<keyword evidence="1" id="KW-0378">Hydrolase</keyword>
<keyword evidence="2" id="KW-0547">Nucleotide-binding</keyword>
<keyword evidence="2" id="KW-0067">ATP-binding</keyword>
<dbReference type="SUPFAM" id="SSF50249">
    <property type="entry name" value="Nucleic acid-binding proteins"/>
    <property type="match status" value="1"/>
</dbReference>
<organism evidence="4 5">
    <name type="scientific">Candidatus Roizmanbacteria bacterium CG22_combo_CG10-13_8_21_14_all_34_12</name>
    <dbReference type="NCBI Taxonomy" id="1974860"/>
    <lineage>
        <taxon>Bacteria</taxon>
        <taxon>Candidatus Roizmaniibacteriota</taxon>
    </lineage>
</organism>
<dbReference type="EMBL" id="PCTC01000015">
    <property type="protein sequence ID" value="PIP63760.1"/>
    <property type="molecule type" value="Genomic_DNA"/>
</dbReference>
<name>A0A2H0C321_9BACT</name>
<dbReference type="Proteomes" id="UP000229699">
    <property type="component" value="Unassembled WGS sequence"/>
</dbReference>
<evidence type="ECO:0000256" key="1">
    <source>
        <dbReference type="ARBA" id="ARBA00022801"/>
    </source>
</evidence>
<dbReference type="Pfam" id="PF17191">
    <property type="entry name" value="RecG_wedge"/>
    <property type="match status" value="1"/>
</dbReference>
<feature type="domain" description="RecG wedge" evidence="3">
    <location>
        <begin position="20"/>
        <end position="156"/>
    </location>
</feature>
<dbReference type="GO" id="GO:0003678">
    <property type="term" value="F:DNA helicase activity"/>
    <property type="evidence" value="ECO:0007669"/>
    <property type="project" value="TreeGrafter"/>
</dbReference>
<sequence>MKDILIESLPNTSSTTIRKFKLLGINTYFDLLNYFPTRYEDYSLITKISKIQVGEIVTISGKIIEAKNQYTRSRITIQKVVVRDDTGLVEINWFNQPYLIRVLKIGESISVAGLVKQFGSKISIEPKEYEIGEKRIHTGRLVPIYSEKKGLSTKTI</sequence>
<evidence type="ECO:0000259" key="3">
    <source>
        <dbReference type="Pfam" id="PF17191"/>
    </source>
</evidence>
<keyword evidence="2" id="KW-0347">Helicase</keyword>
<reference evidence="4 5" key="1">
    <citation type="submission" date="2017-09" db="EMBL/GenBank/DDBJ databases">
        <title>Depth-based differentiation of microbial function through sediment-hosted aquifers and enrichment of novel symbionts in the deep terrestrial subsurface.</title>
        <authorList>
            <person name="Probst A.J."/>
            <person name="Ladd B."/>
            <person name="Jarett J.K."/>
            <person name="Geller-Mcgrath D.E."/>
            <person name="Sieber C.M."/>
            <person name="Emerson J.B."/>
            <person name="Anantharaman K."/>
            <person name="Thomas B.C."/>
            <person name="Malmstrom R."/>
            <person name="Stieglmeier M."/>
            <person name="Klingl A."/>
            <person name="Woyke T."/>
            <person name="Ryan C.M."/>
            <person name="Banfield J.F."/>
        </authorList>
    </citation>
    <scope>NUCLEOTIDE SEQUENCE [LARGE SCALE GENOMIC DNA]</scope>
    <source>
        <strain evidence="4">CG22_combo_CG10-13_8_21_14_all_34_12</strain>
    </source>
</reference>
<dbReference type="InterPro" id="IPR012340">
    <property type="entry name" value="NA-bd_OB-fold"/>
</dbReference>
<dbReference type="Gene3D" id="2.40.50.140">
    <property type="entry name" value="Nucleic acid-binding proteins"/>
    <property type="match status" value="1"/>
</dbReference>
<gene>
    <name evidence="4" type="ORF">COW97_00745</name>
</gene>
<protein>
    <recommendedName>
        <fullName evidence="3">RecG wedge domain-containing protein</fullName>
    </recommendedName>
</protein>
<evidence type="ECO:0000313" key="5">
    <source>
        <dbReference type="Proteomes" id="UP000229699"/>
    </source>
</evidence>
<proteinExistence type="predicted"/>
<dbReference type="GO" id="GO:0016787">
    <property type="term" value="F:hydrolase activity"/>
    <property type="evidence" value="ECO:0007669"/>
    <property type="project" value="UniProtKB-KW"/>
</dbReference>
<dbReference type="InterPro" id="IPR047112">
    <property type="entry name" value="RecG/Mfd"/>
</dbReference>
<dbReference type="AlphaFoldDB" id="A0A2H0C321"/>
<dbReference type="GO" id="GO:0006281">
    <property type="term" value="P:DNA repair"/>
    <property type="evidence" value="ECO:0007669"/>
    <property type="project" value="InterPro"/>
</dbReference>
<evidence type="ECO:0000256" key="2">
    <source>
        <dbReference type="ARBA" id="ARBA00022806"/>
    </source>
</evidence>